<comment type="subcellular location">
    <subcellularLocation>
        <location evidence="15">Cell membrane</location>
        <topology evidence="15">Peripheral membrane protein</topology>
    </subcellularLocation>
    <subcellularLocation>
        <location evidence="2">Membrane</location>
        <topology evidence="2">Peripheral membrane protein</topology>
    </subcellularLocation>
</comment>
<dbReference type="Pfam" id="PF00306">
    <property type="entry name" value="ATP-synt_ab_C"/>
    <property type="match status" value="1"/>
</dbReference>
<dbReference type="FunFam" id="2.40.30.20:FF:000001">
    <property type="entry name" value="ATP synthase subunit alpha"/>
    <property type="match status" value="1"/>
</dbReference>
<dbReference type="Gene3D" id="1.20.150.20">
    <property type="entry name" value="ATP synthase alpha/beta chain, C-terminal domain"/>
    <property type="match status" value="1"/>
</dbReference>
<dbReference type="SUPFAM" id="SSF52540">
    <property type="entry name" value="P-loop containing nucleoside triphosphate hydrolases"/>
    <property type="match status" value="1"/>
</dbReference>
<dbReference type="PANTHER" id="PTHR48082">
    <property type="entry name" value="ATP SYNTHASE SUBUNIT ALPHA, MITOCHONDRIAL"/>
    <property type="match status" value="1"/>
</dbReference>
<dbReference type="CDD" id="cd18116">
    <property type="entry name" value="ATP-synt_F1_alpha_N"/>
    <property type="match status" value="1"/>
</dbReference>
<dbReference type="CDD" id="cd01132">
    <property type="entry name" value="F1-ATPase_alpha_CD"/>
    <property type="match status" value="1"/>
</dbReference>
<name>A0A078KBJ4_9GAMM</name>
<dbReference type="NCBIfam" id="TIGR00962">
    <property type="entry name" value="atpA"/>
    <property type="match status" value="1"/>
</dbReference>
<dbReference type="PATRIC" id="fig|1495769.3.peg.223"/>
<dbReference type="GO" id="GO:0005524">
    <property type="term" value="F:ATP binding"/>
    <property type="evidence" value="ECO:0007669"/>
    <property type="project" value="UniProtKB-UniRule"/>
</dbReference>
<dbReference type="InterPro" id="IPR020003">
    <property type="entry name" value="ATPase_a/bsu_AS"/>
</dbReference>
<dbReference type="InterPro" id="IPR004100">
    <property type="entry name" value="ATPase_F1/V1/A1_a/bsu_N"/>
</dbReference>
<dbReference type="EMBL" id="LM655252">
    <property type="protein sequence ID" value="CDZ16501.1"/>
    <property type="molecule type" value="Genomic_DNA"/>
</dbReference>
<evidence type="ECO:0000313" key="20">
    <source>
        <dbReference type="Proteomes" id="UP000032420"/>
    </source>
</evidence>
<dbReference type="InterPro" id="IPR036121">
    <property type="entry name" value="ATPase_F1/V1/A1_a/bsu_N_sf"/>
</dbReference>
<comment type="function">
    <text evidence="1 15">Produces ATP from ADP in the presence of a proton gradient across the membrane. The alpha chain is a regulatory subunit.</text>
</comment>
<evidence type="ECO:0000313" key="19">
    <source>
        <dbReference type="EMBL" id="CDZ16501.1"/>
    </source>
</evidence>
<sequence length="518" mass="57499">MQIDNSEISNIIKKRIKQGNIKYAESHNEGTIISIIDGIVSIYGLDDAMYGEMILFPGNIYGMVLNLERYSVGVIVLGDYKQLQEGMIAKCTGKILEIPVGPELVGRVVDALGNPIDNKGEIYTKVMDAVEKIAPGVISRKSVTQPIHTGLKAIDAMVPIGMGQRELIIGDRQIGKSSIAIDTIINQKYKDIICIYVAIGQKQSNIANMVSKLEEYGAMNHTIVVIAGASDPAALQYLAPYSGCTMGEYFRDRGQDALIVYDDLTKQAWAYRQISLLLKRPPGREAYPGDIFYLHSRLLERASRVSAKYVENFTNGEIKGKTGSLTALPIIETQGGDVSAYVPTNVISITDGQIFLETSMFNSGIRPAINAGLSVSRVGGSAQTNIIKKLGGHIRLSLAQYRELAAFSQFASDLDENTRKQIEHGKRVTELMKQKQFRPMSVSEIAISLFAANENFLSNISVDNILNFESKLLEYMHMEHKSLIYEINITGDYNNQIENELRKCIKKFQKIYKKCNNE</sequence>
<evidence type="ECO:0000256" key="2">
    <source>
        <dbReference type="ARBA" id="ARBA00004170"/>
    </source>
</evidence>
<evidence type="ECO:0000259" key="17">
    <source>
        <dbReference type="Pfam" id="PF00306"/>
    </source>
</evidence>
<reference evidence="20" key="1">
    <citation type="submission" date="2014-07" db="EMBL/GenBank/DDBJ databases">
        <authorList>
            <person name="Santos-Garcia D."/>
        </authorList>
    </citation>
    <scope>NUCLEOTIDE SEQUENCE [LARGE SCALE GENOMIC DNA]</scope>
</reference>
<dbReference type="Gene3D" id="2.40.30.20">
    <property type="match status" value="1"/>
</dbReference>
<dbReference type="GO" id="GO:0046933">
    <property type="term" value="F:proton-transporting ATP synthase activity, rotational mechanism"/>
    <property type="evidence" value="ECO:0007669"/>
    <property type="project" value="UniProtKB-UniRule"/>
</dbReference>
<dbReference type="GO" id="GO:0016787">
    <property type="term" value="F:hydrolase activity"/>
    <property type="evidence" value="ECO:0007669"/>
    <property type="project" value="UniProtKB-KW"/>
</dbReference>
<dbReference type="STRING" id="1495769.CEM_241"/>
<dbReference type="AlphaFoldDB" id="A0A078KBJ4"/>
<keyword evidence="20" id="KW-1185">Reference proteome</keyword>
<evidence type="ECO:0000256" key="3">
    <source>
        <dbReference type="ARBA" id="ARBA00022448"/>
    </source>
</evidence>
<keyword evidence="4 15" id="KW-1003">Cell membrane</keyword>
<evidence type="ECO:0000256" key="1">
    <source>
        <dbReference type="ARBA" id="ARBA00003784"/>
    </source>
</evidence>
<dbReference type="InterPro" id="IPR027417">
    <property type="entry name" value="P-loop_NTPase"/>
</dbReference>
<accession>A0A078KBJ4</accession>
<comment type="catalytic activity">
    <reaction evidence="15">
        <text>ATP + H2O + 4 H(+)(in) = ADP + phosphate + 5 H(+)(out)</text>
        <dbReference type="Rhea" id="RHEA:57720"/>
        <dbReference type="ChEBI" id="CHEBI:15377"/>
        <dbReference type="ChEBI" id="CHEBI:15378"/>
        <dbReference type="ChEBI" id="CHEBI:30616"/>
        <dbReference type="ChEBI" id="CHEBI:43474"/>
        <dbReference type="ChEBI" id="CHEBI:456216"/>
        <dbReference type="EC" id="7.1.2.2"/>
    </reaction>
</comment>
<keyword evidence="10 15" id="KW-0472">Membrane</keyword>
<dbReference type="Pfam" id="PF02874">
    <property type="entry name" value="ATP-synt_ab_N"/>
    <property type="match status" value="1"/>
</dbReference>
<dbReference type="PANTHER" id="PTHR48082:SF2">
    <property type="entry name" value="ATP SYNTHASE SUBUNIT ALPHA, MITOCHONDRIAL"/>
    <property type="match status" value="1"/>
</dbReference>
<evidence type="ECO:0000256" key="4">
    <source>
        <dbReference type="ARBA" id="ARBA00022475"/>
    </source>
</evidence>
<keyword evidence="11 15" id="KW-0139">CF(1)</keyword>
<dbReference type="InterPro" id="IPR000793">
    <property type="entry name" value="ATP_synth_asu_C"/>
</dbReference>
<keyword evidence="9 15" id="KW-0406">Ion transport</keyword>
<evidence type="ECO:0000256" key="10">
    <source>
        <dbReference type="ARBA" id="ARBA00023136"/>
    </source>
</evidence>
<dbReference type="GO" id="GO:0005886">
    <property type="term" value="C:plasma membrane"/>
    <property type="evidence" value="ECO:0007669"/>
    <property type="project" value="UniProtKB-SubCell"/>
</dbReference>
<feature type="binding site" evidence="15">
    <location>
        <begin position="170"/>
        <end position="177"/>
    </location>
    <ligand>
        <name>ATP</name>
        <dbReference type="ChEBI" id="CHEBI:30616"/>
    </ligand>
</feature>
<dbReference type="InterPro" id="IPR005294">
    <property type="entry name" value="ATP_synth_F1_asu"/>
</dbReference>
<dbReference type="HAMAP" id="MF_01346">
    <property type="entry name" value="ATP_synth_alpha_bact"/>
    <property type="match status" value="1"/>
</dbReference>
<dbReference type="SUPFAM" id="SSF47917">
    <property type="entry name" value="C-terminal domain of alpha and beta subunits of F1 ATP synthase"/>
    <property type="match status" value="1"/>
</dbReference>
<dbReference type="InterPro" id="IPR000194">
    <property type="entry name" value="ATPase_F1/V1/A1_a/bsu_nucl-bd"/>
</dbReference>
<dbReference type="EC" id="7.1.2.2" evidence="15"/>
<evidence type="ECO:0000256" key="11">
    <source>
        <dbReference type="ARBA" id="ARBA00023196"/>
    </source>
</evidence>
<evidence type="ECO:0000256" key="8">
    <source>
        <dbReference type="ARBA" id="ARBA00022967"/>
    </source>
</evidence>
<dbReference type="Gene3D" id="3.40.50.300">
    <property type="entry name" value="P-loop containing nucleotide triphosphate hydrolases"/>
    <property type="match status" value="1"/>
</dbReference>
<dbReference type="NCBIfam" id="NF009884">
    <property type="entry name" value="PRK13343.1"/>
    <property type="match status" value="1"/>
</dbReference>
<dbReference type="KEGG" id="eme:CEM_241"/>
<keyword evidence="12 15" id="KW-0066">ATP synthesis</keyword>
<proteinExistence type="inferred from homology"/>
<dbReference type="InterPro" id="IPR038376">
    <property type="entry name" value="ATP_synth_asu_C_sf"/>
</dbReference>
<evidence type="ECO:0000256" key="12">
    <source>
        <dbReference type="ARBA" id="ARBA00023310"/>
    </source>
</evidence>
<keyword evidence="3 15" id="KW-0813">Transport</keyword>
<feature type="domain" description="ATPase F1/V1/A1 complex alpha/beta subunit N-terminal" evidence="18">
    <location>
        <begin position="30"/>
        <end position="93"/>
    </location>
</feature>
<keyword evidence="19" id="KW-0378">Hydrolase</keyword>
<protein>
    <recommendedName>
        <fullName evidence="15">ATP synthase subunit alpha</fullName>
        <ecNumber evidence="15">7.1.2.2</ecNumber>
    </recommendedName>
    <alternativeName>
        <fullName evidence="15">ATP synthase F1 sector subunit alpha</fullName>
    </alternativeName>
    <alternativeName>
        <fullName evidence="15">F-ATPase subunit alpha</fullName>
    </alternativeName>
</protein>
<keyword evidence="6 15" id="KW-0375">Hydrogen ion transport</keyword>
<dbReference type="FunFam" id="3.40.50.300:FF:000002">
    <property type="entry name" value="ATP synthase subunit alpha"/>
    <property type="match status" value="1"/>
</dbReference>
<evidence type="ECO:0000256" key="9">
    <source>
        <dbReference type="ARBA" id="ARBA00023065"/>
    </source>
</evidence>
<gene>
    <name evidence="15 19" type="primary">atpA</name>
    <name evidence="19" type="ORF">CEM_241</name>
</gene>
<dbReference type="InterPro" id="IPR023366">
    <property type="entry name" value="ATP_synth_asu-like_sf"/>
</dbReference>
<comment type="subunit">
    <text evidence="14">F-type ATPases have 2 components, CF(1) - the catalytic core - and CF(0) - the membrane proton channel. CF(1) has five subunits: alpha(3), beta(3), gamma(1), delta(1), epsilon(1). CF(0) has four main subunits: a(1), b(1), b'(1) and c(9-12).</text>
</comment>
<comment type="similarity">
    <text evidence="13">Belongs to the ATPase alpha/beta chains family. T3SS ATPase subfamily.</text>
</comment>
<evidence type="ECO:0000256" key="13">
    <source>
        <dbReference type="ARBA" id="ARBA00024342"/>
    </source>
</evidence>
<feature type="site" description="Required for activity" evidence="15">
    <location>
        <position position="374"/>
    </location>
</feature>
<dbReference type="PROSITE" id="PS00152">
    <property type="entry name" value="ATPASE_ALPHA_BETA"/>
    <property type="match status" value="1"/>
</dbReference>
<evidence type="ECO:0000256" key="5">
    <source>
        <dbReference type="ARBA" id="ARBA00022741"/>
    </source>
</evidence>
<evidence type="ECO:0000256" key="14">
    <source>
        <dbReference type="ARBA" id="ARBA00026013"/>
    </source>
</evidence>
<dbReference type="GO" id="GO:0045259">
    <property type="term" value="C:proton-transporting ATP synthase complex"/>
    <property type="evidence" value="ECO:0007669"/>
    <property type="project" value="UniProtKB-KW"/>
</dbReference>
<evidence type="ECO:0000259" key="16">
    <source>
        <dbReference type="Pfam" id="PF00006"/>
    </source>
</evidence>
<evidence type="ECO:0000256" key="15">
    <source>
        <dbReference type="HAMAP-Rule" id="MF_01346"/>
    </source>
</evidence>
<feature type="domain" description="ATPase F1/V1/A1 complex alpha/beta subunit nucleotide-binding" evidence="16">
    <location>
        <begin position="150"/>
        <end position="376"/>
    </location>
</feature>
<evidence type="ECO:0000259" key="18">
    <source>
        <dbReference type="Pfam" id="PF02874"/>
    </source>
</evidence>
<evidence type="ECO:0000256" key="6">
    <source>
        <dbReference type="ARBA" id="ARBA00022781"/>
    </source>
</evidence>
<dbReference type="SUPFAM" id="SSF50615">
    <property type="entry name" value="N-terminal domain of alpha and beta subunits of F1 ATP synthase"/>
    <property type="match status" value="1"/>
</dbReference>
<dbReference type="GO" id="GO:0043531">
    <property type="term" value="F:ADP binding"/>
    <property type="evidence" value="ECO:0007669"/>
    <property type="project" value="TreeGrafter"/>
</dbReference>
<dbReference type="FunFam" id="1.20.150.20:FF:000001">
    <property type="entry name" value="ATP synthase subunit alpha"/>
    <property type="match status" value="1"/>
</dbReference>
<keyword evidence="5 15" id="KW-0547">Nucleotide-binding</keyword>
<feature type="domain" description="ATP synthase alpha subunit C-terminal" evidence="17">
    <location>
        <begin position="383"/>
        <end position="508"/>
    </location>
</feature>
<evidence type="ECO:0000256" key="7">
    <source>
        <dbReference type="ARBA" id="ARBA00022840"/>
    </source>
</evidence>
<keyword evidence="7 15" id="KW-0067">ATP-binding</keyword>
<dbReference type="HOGENOM" id="CLU_010091_2_1_6"/>
<dbReference type="Proteomes" id="UP000032420">
    <property type="component" value="Chromosome I"/>
</dbReference>
<dbReference type="CDD" id="cd18113">
    <property type="entry name" value="ATP-synt_F1_alpha_C"/>
    <property type="match status" value="1"/>
</dbReference>
<organism evidence="19 20">
    <name type="scientific">Candidatus Johnevansia muelleri</name>
    <dbReference type="NCBI Taxonomy" id="1495769"/>
    <lineage>
        <taxon>Bacteria</taxon>
        <taxon>Pseudomonadati</taxon>
        <taxon>Pseudomonadota</taxon>
        <taxon>Gammaproteobacteria</taxon>
        <taxon>Candidatus Johnevansiales</taxon>
        <taxon>Candidatus Johnevansiaceae</taxon>
        <taxon>Candidatus Johnevansia</taxon>
    </lineage>
</organism>
<dbReference type="InterPro" id="IPR033732">
    <property type="entry name" value="ATP_synth_F1_a_nt-bd_dom"/>
</dbReference>
<keyword evidence="8 15" id="KW-1278">Translocase</keyword>
<dbReference type="Pfam" id="PF00006">
    <property type="entry name" value="ATP-synt_ab"/>
    <property type="match status" value="1"/>
</dbReference>